<dbReference type="GO" id="GO:0004622">
    <property type="term" value="F:phosphatidylcholine lysophospholipase activity"/>
    <property type="evidence" value="ECO:0007669"/>
    <property type="project" value="TreeGrafter"/>
</dbReference>
<dbReference type="InterPro" id="IPR051532">
    <property type="entry name" value="Ester_Hydrolysis_Enzymes"/>
</dbReference>
<protein>
    <recommendedName>
        <fullName evidence="2">SGNH hydrolase-type esterase domain-containing protein</fullName>
    </recommendedName>
</protein>
<comment type="caution">
    <text evidence="3">The sequence shown here is derived from an EMBL/GenBank/DDBJ whole genome shotgun (WGS) entry which is preliminary data.</text>
</comment>
<evidence type="ECO:0000313" key="4">
    <source>
        <dbReference type="Proteomes" id="UP000235914"/>
    </source>
</evidence>
<organism evidence="3 4">
    <name type="scientific">Akkermansia muciniphila</name>
    <dbReference type="NCBI Taxonomy" id="239935"/>
    <lineage>
        <taxon>Bacteria</taxon>
        <taxon>Pseudomonadati</taxon>
        <taxon>Verrucomicrobiota</taxon>
        <taxon>Verrucomicrobiia</taxon>
        <taxon>Verrucomicrobiales</taxon>
        <taxon>Akkermansiaceae</taxon>
        <taxon>Akkermansia</taxon>
    </lineage>
</organism>
<dbReference type="PANTHER" id="PTHR30383:SF5">
    <property type="entry name" value="SGNH HYDROLASE-TYPE ESTERASE DOMAIN-CONTAINING PROTEIN"/>
    <property type="match status" value="1"/>
</dbReference>
<dbReference type="Proteomes" id="UP000235914">
    <property type="component" value="Unassembled WGS sequence"/>
</dbReference>
<evidence type="ECO:0000313" key="3">
    <source>
        <dbReference type="EMBL" id="PNC54811.1"/>
    </source>
</evidence>
<dbReference type="Pfam" id="PF13472">
    <property type="entry name" value="Lipase_GDSL_2"/>
    <property type="match status" value="1"/>
</dbReference>
<dbReference type="PANTHER" id="PTHR30383">
    <property type="entry name" value="THIOESTERASE 1/PROTEASE 1/LYSOPHOSPHOLIPASE L1"/>
    <property type="match status" value="1"/>
</dbReference>
<dbReference type="EMBL" id="PJKN01000005">
    <property type="protein sequence ID" value="PNC54811.1"/>
    <property type="molecule type" value="Genomic_DNA"/>
</dbReference>
<dbReference type="Gene3D" id="3.40.50.1110">
    <property type="entry name" value="SGNH hydrolase"/>
    <property type="match status" value="1"/>
</dbReference>
<evidence type="ECO:0000259" key="2">
    <source>
        <dbReference type="Pfam" id="PF13472"/>
    </source>
</evidence>
<dbReference type="AlphaFoldDB" id="A0AAP8NKB0"/>
<accession>A0AAP8NKB0</accession>
<evidence type="ECO:0000256" key="1">
    <source>
        <dbReference type="SAM" id="SignalP"/>
    </source>
</evidence>
<keyword evidence="1" id="KW-0732">Signal</keyword>
<proteinExistence type="predicted"/>
<sequence length="1015" mass="104376">MDVFFTLFQISFSFFLDALMKVRLPLPLLAALAAAFPAATAAPAGTELGNVMFVGDSITHGVNSASYRWALHKIFTDNGISYRAEGVKTGNYSGGVTAGTSYGGQIFNNEHSSQASARAWEISGRSNGSRFDGSNIYNWLGISGTKANGSAYSGQTFTGDNTPDTFFMMIGTNDLLSDGNNATLANRLDSVSQNLLNDMDTIVEAMFQANEHANVIILTIPCWTRHSNGNSDATHQAVADYNDRLKTWGNGRQNVTVIGINAGIIDVTSSTPFYGVSSMFNNPGSDGLHPNAQGDLLMAGNIARAMGYAGRTAGQERKAAGGLAINFHQGGQSPAWSSNSHLENKGFSLANVTVDENGISLGQSGESSISYSWAEGTDLQNGFTFDCNLVLGNGAADGWDTASDFSISLGNSSFYGTLNINEAYIKWGDAILYSLDMSANAENLRMAYIRGNELEGLKGGYYVWLGDMLIGEALSVTSGSGCNGLTIQYNGSGTAVLHDLALDGTGSYAPATSGTLNAEKSFISSGSFTQSGTPEGNIEWKTEGFTKTADNLAGSGTFNARAQADSSAGGTGNSVNVSITSGNATHIYANSGNYTGDVWLTISKEGQASAWYGAHGASGTLNGNVFLRFTDAATGGSTVFGAVNAAGVTGNVYLEFSAENASFGTFTSSNSSSVVGSYATDIQGNVDIVVNSGTFNHQIMGGIFANANTTIGGNTHVYINGGSVTGNVMGGGLTGSISGGANVTVTGGVISGSVYGAGQGGSILAGSSVCLTGGLVKGDVYAGGKAGSIQGDTSVTITGNTATLYNGSSWGSISGGGSGGTVKGNSTVRIQNLSSGTTAYGFDKYAGNISGGTNVSGDRSLVLDHVTVDSLQASLSDFTHVSAINQTRTSLDSLGGALTVTIEAGSSLILNGTSNLTTLILGEHASLTLQGLAADAVVVDITGTSNYTLSLTEIPASLDNIKFLNDGVLYDAAMSMDLQANSAMLFAQVPEPGSVALALAGLAPLLWRRRRKMSH</sequence>
<feature type="domain" description="SGNH hydrolase-type esterase" evidence="2">
    <location>
        <begin position="53"/>
        <end position="294"/>
    </location>
</feature>
<feature type="signal peptide" evidence="1">
    <location>
        <begin position="1"/>
        <end position="41"/>
    </location>
</feature>
<feature type="chain" id="PRO_5043054909" description="SGNH hydrolase-type esterase domain-containing protein" evidence="1">
    <location>
        <begin position="42"/>
        <end position="1015"/>
    </location>
</feature>
<dbReference type="InterPro" id="IPR013830">
    <property type="entry name" value="SGNH_hydro"/>
</dbReference>
<dbReference type="SUPFAM" id="SSF52266">
    <property type="entry name" value="SGNH hydrolase"/>
    <property type="match status" value="1"/>
</dbReference>
<reference evidence="3 4" key="1">
    <citation type="journal article" date="2017" name="BMC Genomics">
        <title>Genome sequencing of 39 Akkermansia muciniphila isolates reveals its population structure, genomic and functional diverisity, and global distribution in mammalian gut microbiotas.</title>
        <authorList>
            <person name="Guo X."/>
            <person name="Li S."/>
            <person name="Zhang J."/>
            <person name="Wu F."/>
            <person name="Li X."/>
            <person name="Wu D."/>
            <person name="Zhang M."/>
            <person name="Ou Z."/>
            <person name="Jie Z."/>
            <person name="Yan Q."/>
            <person name="Li P."/>
            <person name="Yi J."/>
            <person name="Peng Y."/>
        </authorList>
    </citation>
    <scope>NUCLEOTIDE SEQUENCE [LARGE SCALE GENOMIC DNA]</scope>
    <source>
        <strain evidence="3 4">GP43</strain>
    </source>
</reference>
<gene>
    <name evidence="3" type="ORF">CXU09_09810</name>
</gene>
<dbReference type="InterPro" id="IPR036514">
    <property type="entry name" value="SGNH_hydro_sf"/>
</dbReference>
<name>A0AAP8NKB0_9BACT</name>